<evidence type="ECO:0000313" key="2">
    <source>
        <dbReference type="EMBL" id="CAE6771770.1"/>
    </source>
</evidence>
<accession>A0ABN7M0M2</accession>
<reference evidence="2 3" key="1">
    <citation type="submission" date="2021-02" db="EMBL/GenBank/DDBJ databases">
        <authorList>
            <person name="Han P."/>
        </authorList>
    </citation>
    <scope>NUCLEOTIDE SEQUENCE [LARGE SCALE GENOMIC DNA]</scope>
    <source>
        <strain evidence="2">Candidatus Nitrospira sp. ZN2</strain>
    </source>
</reference>
<proteinExistence type="predicted"/>
<sequence length="121" mass="13150">MRRFRPFLSTTLVLLLLVLSFNAYACLLPVSSSSSTEMGNGCSTPEEQPARQVCDAFKTFTVEASSQPQPSYDGPLLWVEDALLGSLLSSPPLDGIFKPPFPLPSDSSSQLLRTSTIVLRI</sequence>
<evidence type="ECO:0000313" key="3">
    <source>
        <dbReference type="Proteomes" id="UP000675880"/>
    </source>
</evidence>
<protein>
    <submittedName>
        <fullName evidence="2">Uncharacterized protein</fullName>
    </submittedName>
</protein>
<dbReference type="EMBL" id="CAJNBJ010000017">
    <property type="protein sequence ID" value="CAE6771770.1"/>
    <property type="molecule type" value="Genomic_DNA"/>
</dbReference>
<dbReference type="Proteomes" id="UP000675880">
    <property type="component" value="Unassembled WGS sequence"/>
</dbReference>
<keyword evidence="3" id="KW-1185">Reference proteome</keyword>
<dbReference type="RefSeq" id="WP_213043158.1">
    <property type="nucleotide sequence ID" value="NZ_CAJNBJ010000017.1"/>
</dbReference>
<name>A0ABN7M0M2_9BACT</name>
<feature type="signal peptide" evidence="1">
    <location>
        <begin position="1"/>
        <end position="25"/>
    </location>
</feature>
<gene>
    <name evidence="2" type="ORF">NSPZN2_40322</name>
</gene>
<organism evidence="2 3">
    <name type="scientific">Nitrospira defluvii</name>
    <dbReference type="NCBI Taxonomy" id="330214"/>
    <lineage>
        <taxon>Bacteria</taxon>
        <taxon>Pseudomonadati</taxon>
        <taxon>Nitrospirota</taxon>
        <taxon>Nitrospiria</taxon>
        <taxon>Nitrospirales</taxon>
        <taxon>Nitrospiraceae</taxon>
        <taxon>Nitrospira</taxon>
    </lineage>
</organism>
<comment type="caution">
    <text evidence="2">The sequence shown here is derived from an EMBL/GenBank/DDBJ whole genome shotgun (WGS) entry which is preliminary data.</text>
</comment>
<feature type="chain" id="PRO_5046338924" evidence="1">
    <location>
        <begin position="26"/>
        <end position="121"/>
    </location>
</feature>
<evidence type="ECO:0000256" key="1">
    <source>
        <dbReference type="SAM" id="SignalP"/>
    </source>
</evidence>
<keyword evidence="1" id="KW-0732">Signal</keyword>